<protein>
    <submittedName>
        <fullName evidence="2">Uncharacterized protein</fullName>
    </submittedName>
</protein>
<reference evidence="2" key="1">
    <citation type="submission" date="2023-06" db="EMBL/GenBank/DDBJ databases">
        <title>Genome-scale phylogeny and comparative genomics of the fungal order Sordariales.</title>
        <authorList>
            <consortium name="Lawrence Berkeley National Laboratory"/>
            <person name="Hensen N."/>
            <person name="Bonometti L."/>
            <person name="Westerberg I."/>
            <person name="Brannstrom I.O."/>
            <person name="Guillou S."/>
            <person name="Cros-Aarteil S."/>
            <person name="Calhoun S."/>
            <person name="Haridas S."/>
            <person name="Kuo A."/>
            <person name="Mondo S."/>
            <person name="Pangilinan J."/>
            <person name="Riley R."/>
            <person name="LaButti K."/>
            <person name="Andreopoulos B."/>
            <person name="Lipzen A."/>
            <person name="Chen C."/>
            <person name="Yanf M."/>
            <person name="Daum C."/>
            <person name="Ng V."/>
            <person name="Clum A."/>
            <person name="Steindorff A."/>
            <person name="Ohm R."/>
            <person name="Martin F."/>
            <person name="Silar P."/>
            <person name="Natvig D."/>
            <person name="Lalanne C."/>
            <person name="Gautier V."/>
            <person name="Ament-velasquez S.L."/>
            <person name="Kruys A."/>
            <person name="Hutchinson M.I."/>
            <person name="Powell A.J."/>
            <person name="Barry K."/>
            <person name="Miller A.N."/>
            <person name="Grigoriev I.V."/>
            <person name="Debuchy R."/>
            <person name="Gladieux P."/>
            <person name="Thoren M.H."/>
            <person name="Johannesson H."/>
        </authorList>
    </citation>
    <scope>NUCLEOTIDE SEQUENCE</scope>
    <source>
        <strain evidence="2">SMH3187-1</strain>
    </source>
</reference>
<feature type="region of interest" description="Disordered" evidence="1">
    <location>
        <begin position="192"/>
        <end position="244"/>
    </location>
</feature>
<accession>A0AA40F3Y3</accession>
<keyword evidence="3" id="KW-1185">Reference proteome</keyword>
<evidence type="ECO:0000313" key="3">
    <source>
        <dbReference type="Proteomes" id="UP001172155"/>
    </source>
</evidence>
<proteinExistence type="predicted"/>
<feature type="compositionally biased region" description="Basic and acidic residues" evidence="1">
    <location>
        <begin position="219"/>
        <end position="234"/>
    </location>
</feature>
<dbReference type="AlphaFoldDB" id="A0AA40F3Y3"/>
<comment type="caution">
    <text evidence="2">The sequence shown here is derived from an EMBL/GenBank/DDBJ whole genome shotgun (WGS) entry which is preliminary data.</text>
</comment>
<dbReference type="EMBL" id="JAUKUD010000002">
    <property type="protein sequence ID" value="KAK0750728.1"/>
    <property type="molecule type" value="Genomic_DNA"/>
</dbReference>
<feature type="region of interest" description="Disordered" evidence="1">
    <location>
        <begin position="47"/>
        <end position="72"/>
    </location>
</feature>
<evidence type="ECO:0000313" key="2">
    <source>
        <dbReference type="EMBL" id="KAK0750728.1"/>
    </source>
</evidence>
<name>A0AA40F3Y3_9PEZI</name>
<sequence>MELAEPGMQNDNNPEPAACCPKYGDAIPRYDAQRIRIPPRRCGRRRVIFKGDGTGTPKKTRGSLPTSLLPRCPSPALGGATNSWEKSLSTLRTESGHLVDSKRKLGCHTRIDRPGPVGGTPRSRGCSGLLGFARPQSRVTRHHHTWAGGQPEAGVGIAACVAYCVSRRVFPLLDAGGVECFPPRDHVGAGTNEAASAAAHPPPRAMSKKGPFVGATPGGKEDTPQRGPESDKRLGRGNQKGYHGTPARVRQVHVGWGLGESPIPRADHGRDMTTGPVSRVIRVGKGFPWLFCHFMIPDRSPVEAPWPCPPRNI</sequence>
<evidence type="ECO:0000256" key="1">
    <source>
        <dbReference type="SAM" id="MobiDB-lite"/>
    </source>
</evidence>
<gene>
    <name evidence="2" type="ORF">B0T18DRAFT_400904</name>
</gene>
<dbReference type="Proteomes" id="UP001172155">
    <property type="component" value="Unassembled WGS sequence"/>
</dbReference>
<organism evidence="2 3">
    <name type="scientific">Schizothecium vesticola</name>
    <dbReference type="NCBI Taxonomy" id="314040"/>
    <lineage>
        <taxon>Eukaryota</taxon>
        <taxon>Fungi</taxon>
        <taxon>Dikarya</taxon>
        <taxon>Ascomycota</taxon>
        <taxon>Pezizomycotina</taxon>
        <taxon>Sordariomycetes</taxon>
        <taxon>Sordariomycetidae</taxon>
        <taxon>Sordariales</taxon>
        <taxon>Schizotheciaceae</taxon>
        <taxon>Schizothecium</taxon>
    </lineage>
</organism>